<feature type="transmembrane region" description="Helical" evidence="4">
    <location>
        <begin position="202"/>
        <end position="224"/>
    </location>
</feature>
<dbReference type="SUPFAM" id="SSF103473">
    <property type="entry name" value="MFS general substrate transporter"/>
    <property type="match status" value="1"/>
</dbReference>
<dbReference type="InterPro" id="IPR010645">
    <property type="entry name" value="MFS_4"/>
</dbReference>
<feature type="transmembrane region" description="Helical" evidence="4">
    <location>
        <begin position="350"/>
        <end position="370"/>
    </location>
</feature>
<evidence type="ECO:0000259" key="5">
    <source>
        <dbReference type="PROSITE" id="PS50850"/>
    </source>
</evidence>
<proteinExistence type="predicted"/>
<keyword evidence="2 4" id="KW-1133">Transmembrane helix</keyword>
<feature type="transmembrane region" description="Helical" evidence="4">
    <location>
        <begin position="68"/>
        <end position="85"/>
    </location>
</feature>
<feature type="transmembrane region" description="Helical" evidence="4">
    <location>
        <begin position="319"/>
        <end position="344"/>
    </location>
</feature>
<feature type="transmembrane region" description="Helical" evidence="4">
    <location>
        <begin position="127"/>
        <end position="145"/>
    </location>
</feature>
<dbReference type="Gene3D" id="1.20.1250.20">
    <property type="entry name" value="MFS general substrate transporter like domains"/>
    <property type="match status" value="1"/>
</dbReference>
<sequence length="378" mass="39414">MVLSGFLTLALAMGIGRFFYTPVLPLMQTATGFGPDAAGFLGSVNLTGYLVGSILMSLIGGEPLRRRIFRIGLIVSVATTLAMGLTENFTAWIVIRTLSGVASAVCMILATGYVFEAVAMTGEQRTAGWLWGGVSLGMVISGLLVRFMSDVASWDQLWLLAGAFAALVVPLIWREVGPWRHSPSAGRGDILRQPRPFPFMPLFWAYACEGLGYSVFATFIVAILKARPGLEIIADYAWVIAGLVGIPAGLAWMWLGQRIGIALALALAYVAQLIGVLLPALSEGAVAAIVAAGLFGGTFGAISLLALPLGKAGGGGRGIAILTAGFSVGQIIGPAAAGHAVALGRSFEESLIGSGAVLGLGVLLLVYGMWRRRYMPAA</sequence>
<reference evidence="6" key="1">
    <citation type="journal article" date="2014" name="Int. J. Syst. Evol. Microbiol.">
        <title>Complete genome sequence of Corynebacterium casei LMG S-19264T (=DSM 44701T), isolated from a smear-ripened cheese.</title>
        <authorList>
            <consortium name="US DOE Joint Genome Institute (JGI-PGF)"/>
            <person name="Walter F."/>
            <person name="Albersmeier A."/>
            <person name="Kalinowski J."/>
            <person name="Ruckert C."/>
        </authorList>
    </citation>
    <scope>NUCLEOTIDE SEQUENCE</scope>
    <source>
        <strain evidence="6">CCM 7684</strain>
    </source>
</reference>
<dbReference type="InterPro" id="IPR036259">
    <property type="entry name" value="MFS_trans_sf"/>
</dbReference>
<keyword evidence="7" id="KW-1185">Reference proteome</keyword>
<gene>
    <name evidence="6" type="ORF">GCM10007276_05710</name>
</gene>
<evidence type="ECO:0000256" key="2">
    <source>
        <dbReference type="ARBA" id="ARBA00022989"/>
    </source>
</evidence>
<dbReference type="Proteomes" id="UP000602745">
    <property type="component" value="Unassembled WGS sequence"/>
</dbReference>
<keyword evidence="1 4" id="KW-0812">Transmembrane</keyword>
<dbReference type="EMBL" id="BMCP01000001">
    <property type="protein sequence ID" value="GGE31360.1"/>
    <property type="molecule type" value="Genomic_DNA"/>
</dbReference>
<evidence type="ECO:0000256" key="4">
    <source>
        <dbReference type="SAM" id="Phobius"/>
    </source>
</evidence>
<dbReference type="PROSITE" id="PS50850">
    <property type="entry name" value="MFS"/>
    <property type="match status" value="1"/>
</dbReference>
<feature type="transmembrane region" description="Helical" evidence="4">
    <location>
        <begin position="38"/>
        <end position="61"/>
    </location>
</feature>
<feature type="transmembrane region" description="Helical" evidence="4">
    <location>
        <begin position="157"/>
        <end position="173"/>
    </location>
</feature>
<dbReference type="GO" id="GO:0005886">
    <property type="term" value="C:plasma membrane"/>
    <property type="evidence" value="ECO:0007669"/>
    <property type="project" value="TreeGrafter"/>
</dbReference>
<feature type="domain" description="Major facilitator superfamily (MFS) profile" evidence="5">
    <location>
        <begin position="1"/>
        <end position="373"/>
    </location>
</feature>
<keyword evidence="3 4" id="KW-0472">Membrane</keyword>
<feature type="transmembrane region" description="Helical" evidence="4">
    <location>
        <begin position="91"/>
        <end position="115"/>
    </location>
</feature>
<organism evidence="6 7">
    <name type="scientific">Agaricicola taiwanensis</name>
    <dbReference type="NCBI Taxonomy" id="591372"/>
    <lineage>
        <taxon>Bacteria</taxon>
        <taxon>Pseudomonadati</taxon>
        <taxon>Pseudomonadota</taxon>
        <taxon>Alphaproteobacteria</taxon>
        <taxon>Rhodobacterales</taxon>
        <taxon>Paracoccaceae</taxon>
        <taxon>Agaricicola</taxon>
    </lineage>
</organism>
<feature type="transmembrane region" description="Helical" evidence="4">
    <location>
        <begin position="236"/>
        <end position="255"/>
    </location>
</feature>
<dbReference type="Pfam" id="PF06779">
    <property type="entry name" value="MFS_4"/>
    <property type="match status" value="1"/>
</dbReference>
<accession>A0A8J2YB43</accession>
<dbReference type="GO" id="GO:0022857">
    <property type="term" value="F:transmembrane transporter activity"/>
    <property type="evidence" value="ECO:0007669"/>
    <property type="project" value="InterPro"/>
</dbReference>
<evidence type="ECO:0000256" key="1">
    <source>
        <dbReference type="ARBA" id="ARBA00022692"/>
    </source>
</evidence>
<feature type="transmembrane region" description="Helical" evidence="4">
    <location>
        <begin position="287"/>
        <end position="307"/>
    </location>
</feature>
<name>A0A8J2YB43_9RHOB</name>
<dbReference type="PANTHER" id="PTHR23537:SF1">
    <property type="entry name" value="SUGAR TRANSPORTER"/>
    <property type="match status" value="1"/>
</dbReference>
<evidence type="ECO:0000256" key="3">
    <source>
        <dbReference type="ARBA" id="ARBA00023136"/>
    </source>
</evidence>
<protein>
    <submittedName>
        <fullName evidence="6">MFS transporter</fullName>
    </submittedName>
</protein>
<comment type="caution">
    <text evidence="6">The sequence shown here is derived from an EMBL/GenBank/DDBJ whole genome shotgun (WGS) entry which is preliminary data.</text>
</comment>
<feature type="transmembrane region" description="Helical" evidence="4">
    <location>
        <begin position="262"/>
        <end position="281"/>
    </location>
</feature>
<dbReference type="InterPro" id="IPR020846">
    <property type="entry name" value="MFS_dom"/>
</dbReference>
<evidence type="ECO:0000313" key="6">
    <source>
        <dbReference type="EMBL" id="GGE31360.1"/>
    </source>
</evidence>
<dbReference type="AlphaFoldDB" id="A0A8J2YB43"/>
<dbReference type="PANTHER" id="PTHR23537">
    <property type="match status" value="1"/>
</dbReference>
<evidence type="ECO:0000313" key="7">
    <source>
        <dbReference type="Proteomes" id="UP000602745"/>
    </source>
</evidence>
<reference evidence="6" key="2">
    <citation type="submission" date="2020-09" db="EMBL/GenBank/DDBJ databases">
        <authorList>
            <person name="Sun Q."/>
            <person name="Sedlacek I."/>
        </authorList>
    </citation>
    <scope>NUCLEOTIDE SEQUENCE</scope>
    <source>
        <strain evidence="6">CCM 7684</strain>
    </source>
</reference>